<dbReference type="AlphaFoldDB" id="A0A1H9I5X4"/>
<proteinExistence type="predicted"/>
<evidence type="ECO:0000313" key="1">
    <source>
        <dbReference type="EMBL" id="SEQ69922.1"/>
    </source>
</evidence>
<sequence>MREIVEESGQQKAHFDHISGRIETFVSNTPVKRFEQKGRSIVAVGREQQ</sequence>
<name>A0A1H9I5X4_9EURY</name>
<gene>
    <name evidence="1" type="ORF">SAMN04489841_2119</name>
</gene>
<dbReference type="Proteomes" id="UP000199114">
    <property type="component" value="Unassembled WGS sequence"/>
</dbReference>
<protein>
    <submittedName>
        <fullName evidence="1">Uncharacterized protein</fullName>
    </submittedName>
</protein>
<reference evidence="2" key="1">
    <citation type="submission" date="2016-10" db="EMBL/GenBank/DDBJ databases">
        <authorList>
            <person name="Varghese N."/>
            <person name="Submissions S."/>
        </authorList>
    </citation>
    <scope>NUCLEOTIDE SEQUENCE [LARGE SCALE GENOMIC DNA]</scope>
    <source>
        <strain evidence="2">DSM 25055</strain>
    </source>
</reference>
<evidence type="ECO:0000313" key="2">
    <source>
        <dbReference type="Proteomes" id="UP000199114"/>
    </source>
</evidence>
<organism evidence="1 2">
    <name type="scientific">Natrinema salaciae</name>
    <dbReference type="NCBI Taxonomy" id="1186196"/>
    <lineage>
        <taxon>Archaea</taxon>
        <taxon>Methanobacteriati</taxon>
        <taxon>Methanobacteriota</taxon>
        <taxon>Stenosarchaea group</taxon>
        <taxon>Halobacteria</taxon>
        <taxon>Halobacteriales</taxon>
        <taxon>Natrialbaceae</taxon>
        <taxon>Natrinema</taxon>
    </lineage>
</organism>
<keyword evidence="2" id="KW-1185">Reference proteome</keyword>
<accession>A0A1H9I5X4</accession>
<dbReference type="STRING" id="1186196.SAMN04489841_2119"/>
<dbReference type="RefSeq" id="WP_175480112.1">
    <property type="nucleotide sequence ID" value="NZ_FOFD01000003.1"/>
</dbReference>
<dbReference type="EMBL" id="FOFD01000003">
    <property type="protein sequence ID" value="SEQ69922.1"/>
    <property type="molecule type" value="Genomic_DNA"/>
</dbReference>